<dbReference type="AlphaFoldDB" id="A0A174WBV5"/>
<protein>
    <recommendedName>
        <fullName evidence="4">Nuclease associated modular domain-containing protein</fullName>
    </recommendedName>
</protein>
<feature type="region of interest" description="Disordered" evidence="1">
    <location>
        <begin position="1"/>
        <end position="63"/>
    </location>
</feature>
<gene>
    <name evidence="2" type="ORF">ERS852557_04551</name>
</gene>
<sequence>METNYKRQYRQMDDTTKQKISQALRGRTKSATHAQSISDGLKNYWKQVPNKPNNNETKNEENE</sequence>
<reference evidence="2 3" key="1">
    <citation type="submission" date="2015-09" db="EMBL/GenBank/DDBJ databases">
        <authorList>
            <consortium name="Pathogen Informatics"/>
        </authorList>
    </citation>
    <scope>NUCLEOTIDE SEQUENCE [LARGE SCALE GENOMIC DNA]</scope>
    <source>
        <strain evidence="2 3">2789STDY5834945</strain>
    </source>
</reference>
<organism evidence="2 3">
    <name type="scientific">Bacteroides thetaiotaomicron</name>
    <dbReference type="NCBI Taxonomy" id="818"/>
    <lineage>
        <taxon>Bacteria</taxon>
        <taxon>Pseudomonadati</taxon>
        <taxon>Bacteroidota</taxon>
        <taxon>Bacteroidia</taxon>
        <taxon>Bacteroidales</taxon>
        <taxon>Bacteroidaceae</taxon>
        <taxon>Bacteroides</taxon>
    </lineage>
</organism>
<evidence type="ECO:0000256" key="1">
    <source>
        <dbReference type="SAM" id="MobiDB-lite"/>
    </source>
</evidence>
<evidence type="ECO:0000313" key="2">
    <source>
        <dbReference type="EMBL" id="CUQ44462.1"/>
    </source>
</evidence>
<name>A0A174WBV5_BACT4</name>
<dbReference type="EMBL" id="CZBI01000009">
    <property type="protein sequence ID" value="CUQ44462.1"/>
    <property type="molecule type" value="Genomic_DNA"/>
</dbReference>
<dbReference type="RefSeq" id="WP_055221850.1">
    <property type="nucleotide sequence ID" value="NZ_CZBI01000009.1"/>
</dbReference>
<feature type="compositionally biased region" description="Polar residues" evidence="1">
    <location>
        <begin position="29"/>
        <end position="38"/>
    </location>
</feature>
<proteinExistence type="predicted"/>
<dbReference type="Proteomes" id="UP000095541">
    <property type="component" value="Unassembled WGS sequence"/>
</dbReference>
<accession>A0A174WBV5</accession>
<evidence type="ECO:0000313" key="3">
    <source>
        <dbReference type="Proteomes" id="UP000095541"/>
    </source>
</evidence>
<evidence type="ECO:0008006" key="4">
    <source>
        <dbReference type="Google" id="ProtNLM"/>
    </source>
</evidence>